<feature type="domain" description="C2H2-type" evidence="13">
    <location>
        <begin position="461"/>
        <end position="488"/>
    </location>
</feature>
<evidence type="ECO:0000256" key="4">
    <source>
        <dbReference type="ARBA" id="ARBA00022737"/>
    </source>
</evidence>
<dbReference type="GO" id="GO:0008270">
    <property type="term" value="F:zinc ion binding"/>
    <property type="evidence" value="ECO:0007669"/>
    <property type="project" value="UniProtKB-KW"/>
</dbReference>
<dbReference type="FunFam" id="3.30.160.60:FF:000710">
    <property type="entry name" value="Zinc finger protein 768"/>
    <property type="match status" value="2"/>
</dbReference>
<evidence type="ECO:0000256" key="9">
    <source>
        <dbReference type="ARBA" id="ARBA00023163"/>
    </source>
</evidence>
<keyword evidence="6" id="KW-0862">Zinc</keyword>
<feature type="domain" description="C2H2-type" evidence="13">
    <location>
        <begin position="376"/>
        <end position="403"/>
    </location>
</feature>
<evidence type="ECO:0000256" key="12">
    <source>
        <dbReference type="SAM" id="MobiDB-lite"/>
    </source>
</evidence>
<evidence type="ECO:0000256" key="7">
    <source>
        <dbReference type="ARBA" id="ARBA00023015"/>
    </source>
</evidence>
<dbReference type="GO" id="GO:0005634">
    <property type="term" value="C:nucleus"/>
    <property type="evidence" value="ECO:0007669"/>
    <property type="project" value="UniProtKB-SubCell"/>
</dbReference>
<evidence type="ECO:0000256" key="5">
    <source>
        <dbReference type="ARBA" id="ARBA00022771"/>
    </source>
</evidence>
<dbReference type="Pfam" id="PF00096">
    <property type="entry name" value="zf-C2H2"/>
    <property type="match status" value="9"/>
</dbReference>
<evidence type="ECO:0000256" key="3">
    <source>
        <dbReference type="ARBA" id="ARBA00022723"/>
    </source>
</evidence>
<feature type="domain" description="C2H2-type" evidence="13">
    <location>
        <begin position="236"/>
        <end position="263"/>
    </location>
</feature>
<feature type="domain" description="C2H2-type" evidence="13">
    <location>
        <begin position="264"/>
        <end position="291"/>
    </location>
</feature>
<feature type="domain" description="C2H2-type" evidence="13">
    <location>
        <begin position="404"/>
        <end position="432"/>
    </location>
</feature>
<keyword evidence="9" id="KW-0804">Transcription</keyword>
<comment type="subcellular location">
    <subcellularLocation>
        <location evidence="1">Nucleus</location>
    </subcellularLocation>
</comment>
<dbReference type="FunFam" id="3.30.160.60:FF:000075">
    <property type="entry name" value="Putative zinc finger protein 536"/>
    <property type="match status" value="1"/>
</dbReference>
<dbReference type="FunFam" id="3.30.160.60:FF:002343">
    <property type="entry name" value="Zinc finger protein 33A"/>
    <property type="match status" value="2"/>
</dbReference>
<evidence type="ECO:0000256" key="11">
    <source>
        <dbReference type="PROSITE-ProRule" id="PRU00042"/>
    </source>
</evidence>
<evidence type="ECO:0000256" key="10">
    <source>
        <dbReference type="ARBA" id="ARBA00023242"/>
    </source>
</evidence>
<organism evidence="14 15">
    <name type="scientific">Aquarana catesbeiana</name>
    <name type="common">American bullfrog</name>
    <name type="synonym">Rana catesbeiana</name>
    <dbReference type="NCBI Taxonomy" id="8400"/>
    <lineage>
        <taxon>Eukaryota</taxon>
        <taxon>Metazoa</taxon>
        <taxon>Chordata</taxon>
        <taxon>Craniata</taxon>
        <taxon>Vertebrata</taxon>
        <taxon>Euteleostomi</taxon>
        <taxon>Amphibia</taxon>
        <taxon>Batrachia</taxon>
        <taxon>Anura</taxon>
        <taxon>Neobatrachia</taxon>
        <taxon>Ranoidea</taxon>
        <taxon>Ranidae</taxon>
        <taxon>Aquarana</taxon>
    </lineage>
</organism>
<keyword evidence="3" id="KW-0479">Metal-binding</keyword>
<feature type="domain" description="C2H2-type" evidence="13">
    <location>
        <begin position="433"/>
        <end position="460"/>
    </location>
</feature>
<evidence type="ECO:0000259" key="13">
    <source>
        <dbReference type="PROSITE" id="PS50157"/>
    </source>
</evidence>
<dbReference type="AlphaFoldDB" id="A0A2G9QFG5"/>
<keyword evidence="7" id="KW-0805">Transcription regulation</keyword>
<proteinExistence type="inferred from homology"/>
<dbReference type="PROSITE" id="PS00028">
    <property type="entry name" value="ZINC_FINGER_C2H2_1"/>
    <property type="match status" value="8"/>
</dbReference>
<dbReference type="FunFam" id="3.30.160.60:FF:000706">
    <property type="entry name" value="Zinc finger protein"/>
    <property type="match status" value="2"/>
</dbReference>
<feature type="domain" description="C2H2-type" evidence="13">
    <location>
        <begin position="348"/>
        <end position="375"/>
    </location>
</feature>
<feature type="domain" description="C2H2-type" evidence="13">
    <location>
        <begin position="292"/>
        <end position="319"/>
    </location>
</feature>
<dbReference type="Proteomes" id="UP000228934">
    <property type="component" value="Unassembled WGS sequence"/>
</dbReference>
<dbReference type="PANTHER" id="PTHR24381">
    <property type="entry name" value="ZINC FINGER PROTEIN"/>
    <property type="match status" value="1"/>
</dbReference>
<dbReference type="PANTHER" id="PTHR24381:SF436">
    <property type="entry name" value="ZINC FINGER PROTEIN 768"/>
    <property type="match status" value="1"/>
</dbReference>
<feature type="region of interest" description="Disordered" evidence="12">
    <location>
        <begin position="15"/>
        <end position="55"/>
    </location>
</feature>
<dbReference type="SMART" id="SM00355">
    <property type="entry name" value="ZnF_C2H2"/>
    <property type="match status" value="9"/>
</dbReference>
<dbReference type="FunFam" id="3.30.160.60:FF:000690">
    <property type="entry name" value="Zinc finger protein 354C"/>
    <property type="match status" value="1"/>
</dbReference>
<dbReference type="OrthoDB" id="9866740at2759"/>
<dbReference type="FunFam" id="3.30.160.60:FF:000812">
    <property type="entry name" value="zinc finger protein 23 isoform X2"/>
    <property type="match status" value="1"/>
</dbReference>
<keyword evidence="4" id="KW-0677">Repeat</keyword>
<evidence type="ECO:0000313" key="14">
    <source>
        <dbReference type="EMBL" id="PIO14340.1"/>
    </source>
</evidence>
<reference evidence="15" key="1">
    <citation type="journal article" date="2017" name="Nat. Commun.">
        <title>The North American bullfrog draft genome provides insight into hormonal regulation of long noncoding RNA.</title>
        <authorList>
            <person name="Hammond S.A."/>
            <person name="Warren R.L."/>
            <person name="Vandervalk B.P."/>
            <person name="Kucuk E."/>
            <person name="Khan H."/>
            <person name="Gibb E.A."/>
            <person name="Pandoh P."/>
            <person name="Kirk H."/>
            <person name="Zhao Y."/>
            <person name="Jones M."/>
            <person name="Mungall A.J."/>
            <person name="Coope R."/>
            <person name="Pleasance S."/>
            <person name="Moore R.A."/>
            <person name="Holt R.A."/>
            <person name="Round J.M."/>
            <person name="Ohora S."/>
            <person name="Walle B.V."/>
            <person name="Veldhoen N."/>
            <person name="Helbing C.C."/>
            <person name="Birol I."/>
        </authorList>
    </citation>
    <scope>NUCLEOTIDE SEQUENCE [LARGE SCALE GENOMIC DNA]</scope>
</reference>
<keyword evidence="15" id="KW-1185">Reference proteome</keyword>
<dbReference type="SUPFAM" id="SSF57667">
    <property type="entry name" value="beta-beta-alpha zinc fingers"/>
    <property type="match status" value="5"/>
</dbReference>
<sequence length="510" mass="58775">MEEWEYLEGHKDLYKDVMMENQPPLTSPDGSSNGKPPEICPSPLYSRDSTQEGHTISPTVIEEIKEEEEEVGVIEEFSEGHKHPFKEVMLEPFSDTNPLERCPCSLYSRDSTKEDHTIPHHHQDGILIDIKVEDSHVEDETYSMSGWPHKQRKEVPPEFQKGVAVREVTSEDLLDLFPKYDTEVQTIIRDAPSEKLVTPDVHQGLSYVLPNLCYAEEAYHSDMDRRNGTHQSVKNFFCPECGKGFSQNSALKIHRKRHVAEKPFSCPECGNCFRYESELVMHHRTHVAEKQFPCTDCGKCFMWESELVTHRSTHSMEKPYTCGECGKCFADKRGLHRHYKSHSDAKPHPCSVCGKSYTWKSELVQHQRVHTGEKPFSCLECGKSFSWKTVLLKHQKVHTGRKSLSCPECGECFTWKSDLDKHQRKAHTGERTLSCAECGKRYTSRSHLLDHQRTHTGEKPFSCPQCGRRFTSIAQLNKHRRNQSCSESSKCFSEQGKLGRRQRVHEISWH</sequence>
<accession>A0A2G9QFG5</accession>
<evidence type="ECO:0000313" key="15">
    <source>
        <dbReference type="Proteomes" id="UP000228934"/>
    </source>
</evidence>
<evidence type="ECO:0000256" key="8">
    <source>
        <dbReference type="ARBA" id="ARBA00023125"/>
    </source>
</evidence>
<keyword evidence="5 11" id="KW-0863">Zinc-finger</keyword>
<name>A0A2G9QFG5_AQUCT</name>
<evidence type="ECO:0000256" key="1">
    <source>
        <dbReference type="ARBA" id="ARBA00004123"/>
    </source>
</evidence>
<dbReference type="InterPro" id="IPR013087">
    <property type="entry name" value="Znf_C2H2_type"/>
</dbReference>
<dbReference type="GO" id="GO:0000981">
    <property type="term" value="F:DNA-binding transcription factor activity, RNA polymerase II-specific"/>
    <property type="evidence" value="ECO:0007669"/>
    <property type="project" value="TreeGrafter"/>
</dbReference>
<keyword evidence="8" id="KW-0238">DNA-binding</keyword>
<evidence type="ECO:0000256" key="2">
    <source>
        <dbReference type="ARBA" id="ARBA00006991"/>
    </source>
</evidence>
<dbReference type="EMBL" id="KZ021565">
    <property type="protein sequence ID" value="PIO14340.1"/>
    <property type="molecule type" value="Genomic_DNA"/>
</dbReference>
<gene>
    <name evidence="14" type="ORF">AB205_0023430</name>
</gene>
<comment type="similarity">
    <text evidence="2">Belongs to the krueppel C2H2-type zinc-finger protein family.</text>
</comment>
<protein>
    <recommendedName>
        <fullName evidence="13">C2H2-type domain-containing protein</fullName>
    </recommendedName>
</protein>
<feature type="domain" description="C2H2-type" evidence="13">
    <location>
        <begin position="320"/>
        <end position="347"/>
    </location>
</feature>
<keyword evidence="10" id="KW-0539">Nucleus</keyword>
<evidence type="ECO:0000256" key="6">
    <source>
        <dbReference type="ARBA" id="ARBA00022833"/>
    </source>
</evidence>
<dbReference type="PROSITE" id="PS50157">
    <property type="entry name" value="ZINC_FINGER_C2H2_2"/>
    <property type="match status" value="9"/>
</dbReference>
<dbReference type="InterPro" id="IPR036236">
    <property type="entry name" value="Znf_C2H2_sf"/>
</dbReference>
<dbReference type="Gene3D" id="3.30.160.60">
    <property type="entry name" value="Classic Zinc Finger"/>
    <property type="match status" value="9"/>
</dbReference>
<dbReference type="GO" id="GO:0000977">
    <property type="term" value="F:RNA polymerase II transcription regulatory region sequence-specific DNA binding"/>
    <property type="evidence" value="ECO:0007669"/>
    <property type="project" value="TreeGrafter"/>
</dbReference>